<feature type="compositionally biased region" description="Low complexity" evidence="1">
    <location>
        <begin position="809"/>
        <end position="820"/>
    </location>
</feature>
<feature type="compositionally biased region" description="Low complexity" evidence="1">
    <location>
        <begin position="1040"/>
        <end position="1056"/>
    </location>
</feature>
<dbReference type="AlphaFoldDB" id="A0A8C1U8P9"/>
<name>A0A8C1U8P9_CYPCA</name>
<evidence type="ECO:0000313" key="2">
    <source>
        <dbReference type="Ensembl" id="ENSCCRP00015033691.1"/>
    </source>
</evidence>
<dbReference type="Proteomes" id="UP000694700">
    <property type="component" value="Unplaced"/>
</dbReference>
<feature type="region of interest" description="Disordered" evidence="1">
    <location>
        <begin position="1011"/>
        <end position="1063"/>
    </location>
</feature>
<evidence type="ECO:0000313" key="3">
    <source>
        <dbReference type="Proteomes" id="UP000694700"/>
    </source>
</evidence>
<evidence type="ECO:0000256" key="1">
    <source>
        <dbReference type="SAM" id="MobiDB-lite"/>
    </source>
</evidence>
<reference evidence="2" key="1">
    <citation type="submission" date="2025-08" db="UniProtKB">
        <authorList>
            <consortium name="Ensembl"/>
        </authorList>
    </citation>
    <scope>IDENTIFICATION</scope>
</reference>
<protein>
    <submittedName>
        <fullName evidence="2">UHRF1 binding protein 1</fullName>
    </submittedName>
</protein>
<dbReference type="Ensembl" id="ENSCCRT00015034865.1">
    <property type="protein sequence ID" value="ENSCCRP00015033691.1"/>
    <property type="gene ID" value="ENSCCRG00015014017.1"/>
</dbReference>
<feature type="region of interest" description="Disordered" evidence="1">
    <location>
        <begin position="794"/>
        <end position="878"/>
    </location>
</feature>
<feature type="compositionally biased region" description="Acidic residues" evidence="1">
    <location>
        <begin position="830"/>
        <end position="863"/>
    </location>
</feature>
<accession>A0A8C1U8P9</accession>
<sequence length="1179" mass="129382">IKLWNRKPLAKFTKNLSPDKINLSTLKGEGQLSNLELDEEVLQNMLDLPTWLAVTRVYCNKAAIRIQWTKLKTSPISLFLDKVEVEMRTCEEPRPPNGPSPIAITAGQSEYGFAEKVVEGMSVIINSITIKVQAQAFHASFELWQLQGCSLNPKWQKSDLRYTRITHPKRGEVLTFKEINWQSLRIEADAIESDEQDLGSTPLRLITNQGRIRIALKRRVKDCNVLASKLLFILDDLLWVLTDSQLKAIIHYAKSLSEAMEKSGQQRKSMAAETLQVLHSQNTFGTPGTLAQYFDLHDVKESSYHTFISRLDLHICNDSSSDSASPPGTQGAMQLTFRKLGCDYYPFHRPGDGCHHWEHHCGAMESRAQWATKLLQEFQKRMEDLGIPGPHSEPNMAANGSPRLRSSCMVIRVDDLDIHQVSTGGRHSKRTQSLLSCNRKSLHLPDNTPAIHLQFTEYYFPDNPGLPAPCSNLYAQLNGLQLYLDAASVLWMTLFSRGLHKTLDQVKAFYHLQDSSKTDEHIDIRLDATHLKLIIPLESSILDHPDRPQSLSISLPQIVLSNTRHAPHASHSDLNSTYSSFSARPFFRPTASQPFPRDQSVLHPLPSAFLQHCLENESLSLAHKRPSRSQDVWSVSLSRVALGFDGARRGPRGKALPFVEPFAMYLWMCCPSAFKQDSLCSSIDGNSKIPKQSLLDSPQGVNDVISNKIDQNSPMASIHILAQSITPVKMWLNHYQFVALLRLKDYLDRLAGDLSKDVQGLGQPEHKPSDPPSVCVSVLMEAIELALLLPPATCEPEEEEAHSPEETDSPSLTDSDLSPSHHAGGAGGNEDQEDDVEQEGSVEEACEAIEEGMDGPTGQDDETQAVVTSTPPPLSPGNPALLSRHSSTFSLEGELSSALNATKCATKDALSASLDLTKGALSITKDAFSILSRGSGMTKLFAPQNKDHAQPEESSPSIMGNLRLQSMKQSPSQNSCDSAILEGSLADDGLSIDSDISENFVILMDSESGVESLRPDGTGVSGSCVSPAPGTEGSSADLTGSSSPSAPLSPGPRSLSCPPAGALRMEMGPRARRHSPLSESMGFIEMCLTGCKAELLASTLNTLAPFLEDELSADPQPMRLCLRDTAFTLKDDGPRVYPTAPQPVPVLFSLDGIVLERMDDGILSLRCESFGFGFQQLLR</sequence>
<dbReference type="PANTHER" id="PTHR22774:SF15">
    <property type="entry name" value="BRIDGE-LIKE LIPID TRANSFER PROTEIN FAMILY MEMBER 3A"/>
    <property type="match status" value="1"/>
</dbReference>
<dbReference type="Pfam" id="PF24917">
    <property type="entry name" value="BLTP3A_B"/>
    <property type="match status" value="5"/>
</dbReference>
<organism evidence="2 3">
    <name type="scientific">Cyprinus carpio</name>
    <name type="common">Common carp</name>
    <dbReference type="NCBI Taxonomy" id="7962"/>
    <lineage>
        <taxon>Eukaryota</taxon>
        <taxon>Metazoa</taxon>
        <taxon>Chordata</taxon>
        <taxon>Craniata</taxon>
        <taxon>Vertebrata</taxon>
        <taxon>Euteleostomi</taxon>
        <taxon>Actinopterygii</taxon>
        <taxon>Neopterygii</taxon>
        <taxon>Teleostei</taxon>
        <taxon>Ostariophysi</taxon>
        <taxon>Cypriniformes</taxon>
        <taxon>Cyprinidae</taxon>
        <taxon>Cyprininae</taxon>
        <taxon>Cyprinus</taxon>
    </lineage>
</organism>
<proteinExistence type="predicted"/>
<dbReference type="InterPro" id="IPR026728">
    <property type="entry name" value="BLTP3A/B"/>
</dbReference>
<dbReference type="PANTHER" id="PTHR22774">
    <property type="entry name" value="CHOREIN N-TERMINAL DOMAIN-CONTAINING PROTEIN"/>
    <property type="match status" value="1"/>
</dbReference>